<dbReference type="GO" id="GO:0071949">
    <property type="term" value="F:FAD binding"/>
    <property type="evidence" value="ECO:0007669"/>
    <property type="project" value="InterPro"/>
</dbReference>
<protein>
    <recommendedName>
        <fullName evidence="8">FAD-binding domain-containing protein</fullName>
    </recommendedName>
</protein>
<evidence type="ECO:0000256" key="5">
    <source>
        <dbReference type="ARBA" id="ARBA00023002"/>
    </source>
</evidence>
<feature type="domain" description="FAD-binding" evidence="8">
    <location>
        <begin position="20"/>
        <end position="370"/>
    </location>
</feature>
<evidence type="ECO:0000256" key="6">
    <source>
        <dbReference type="ARBA" id="ARBA00023033"/>
    </source>
</evidence>
<gene>
    <name evidence="9" type="ORF">AB1Y20_004218</name>
</gene>
<evidence type="ECO:0000256" key="4">
    <source>
        <dbReference type="ARBA" id="ARBA00022857"/>
    </source>
</evidence>
<evidence type="ECO:0000256" key="7">
    <source>
        <dbReference type="SAM" id="SignalP"/>
    </source>
</evidence>
<dbReference type="PRINTS" id="PR00420">
    <property type="entry name" value="RNGMNOXGNASE"/>
</dbReference>
<reference evidence="9 10" key="1">
    <citation type="journal article" date="2024" name="Science">
        <title>Giant polyketide synthase enzymes in the biosynthesis of giant marine polyether toxins.</title>
        <authorList>
            <person name="Fallon T.R."/>
            <person name="Shende V.V."/>
            <person name="Wierzbicki I.H."/>
            <person name="Pendleton A.L."/>
            <person name="Watervoot N.F."/>
            <person name="Auber R.P."/>
            <person name="Gonzalez D.J."/>
            <person name="Wisecaver J.H."/>
            <person name="Moore B.S."/>
        </authorList>
    </citation>
    <scope>NUCLEOTIDE SEQUENCE [LARGE SCALE GENOMIC DNA]</scope>
    <source>
        <strain evidence="9 10">12B1</strain>
    </source>
</reference>
<evidence type="ECO:0000256" key="3">
    <source>
        <dbReference type="ARBA" id="ARBA00022827"/>
    </source>
</evidence>
<keyword evidence="4" id="KW-0521">NADP</keyword>
<dbReference type="AlphaFoldDB" id="A0AB34J782"/>
<dbReference type="SUPFAM" id="SSF51905">
    <property type="entry name" value="FAD/NAD(P)-binding domain"/>
    <property type="match status" value="1"/>
</dbReference>
<dbReference type="Pfam" id="PF01494">
    <property type="entry name" value="FAD_binding_3"/>
    <property type="match status" value="1"/>
</dbReference>
<sequence>MALAALLCALPAAELAGLRAAVVGAGPSGLLLAHRLLLAGASVHLLEERASVAGVAGRAYALGLGLRGRTALRSVDESLWRAVAAAGFASDRFTLHLPWGPLALRSPSAAAEPSVLVYQSELCAALLHALHAAHDASGRLQVEFGARVASVDARAGLLTREGRREPAAFDLIAGCDGVRSAVRASIGAQCAAFEAEVRTLPGRLKVVRLPAMPPPLAADAVHLLPGRAGLAAFVEPTASGACVLFSWRGEGAEPDPAAITEPDAARAFLAAAFPLIAASLDRRDVGEQFVSQRPSAAQTVRCNTYHFGRAVLVGDAAHSTGGASGQGCNSALQDAAALADLLVASGGEVAAALERYSYERLPEGHALLDLSVGPPQGAGPLRRLVFGLSAVTETVRFSLGVGDPPLQTQLTTSLTPFAEIRRKRDAAFGAFPTDEEFKAMVRRAIGA</sequence>
<dbReference type="InterPro" id="IPR002938">
    <property type="entry name" value="FAD-bd"/>
</dbReference>
<keyword evidence="6" id="KW-0503">Monooxygenase</keyword>
<dbReference type="PANTHER" id="PTHR46028:SF2">
    <property type="entry name" value="KYNURENINE 3-MONOOXYGENASE"/>
    <property type="match status" value="1"/>
</dbReference>
<dbReference type="EMBL" id="JBGBPQ010000012">
    <property type="protein sequence ID" value="KAL1515157.1"/>
    <property type="molecule type" value="Genomic_DNA"/>
</dbReference>
<proteinExistence type="predicted"/>
<dbReference type="GO" id="GO:0070189">
    <property type="term" value="P:kynurenine metabolic process"/>
    <property type="evidence" value="ECO:0007669"/>
    <property type="project" value="TreeGrafter"/>
</dbReference>
<dbReference type="PANTHER" id="PTHR46028">
    <property type="entry name" value="KYNURENINE 3-MONOOXYGENASE"/>
    <property type="match status" value="1"/>
</dbReference>
<dbReference type="Proteomes" id="UP001515480">
    <property type="component" value="Unassembled WGS sequence"/>
</dbReference>
<comment type="cofactor">
    <cofactor evidence="1">
        <name>FAD</name>
        <dbReference type="ChEBI" id="CHEBI:57692"/>
    </cofactor>
</comment>
<dbReference type="Gene3D" id="3.50.50.60">
    <property type="entry name" value="FAD/NAD(P)-binding domain"/>
    <property type="match status" value="1"/>
</dbReference>
<keyword evidence="3" id="KW-0274">FAD</keyword>
<dbReference type="InterPro" id="IPR036188">
    <property type="entry name" value="FAD/NAD-bd_sf"/>
</dbReference>
<feature type="signal peptide" evidence="7">
    <location>
        <begin position="1"/>
        <end position="20"/>
    </location>
</feature>
<keyword evidence="2" id="KW-0285">Flavoprotein</keyword>
<evidence type="ECO:0000256" key="2">
    <source>
        <dbReference type="ARBA" id="ARBA00022630"/>
    </source>
</evidence>
<organism evidence="9 10">
    <name type="scientific">Prymnesium parvum</name>
    <name type="common">Toxic golden alga</name>
    <dbReference type="NCBI Taxonomy" id="97485"/>
    <lineage>
        <taxon>Eukaryota</taxon>
        <taxon>Haptista</taxon>
        <taxon>Haptophyta</taxon>
        <taxon>Prymnesiophyceae</taxon>
        <taxon>Prymnesiales</taxon>
        <taxon>Prymnesiaceae</taxon>
        <taxon>Prymnesium</taxon>
    </lineage>
</organism>
<comment type="caution">
    <text evidence="9">The sequence shown here is derived from an EMBL/GenBank/DDBJ whole genome shotgun (WGS) entry which is preliminary data.</text>
</comment>
<keyword evidence="5" id="KW-0560">Oxidoreductase</keyword>
<accession>A0AB34J782</accession>
<evidence type="ECO:0000259" key="8">
    <source>
        <dbReference type="Pfam" id="PF01494"/>
    </source>
</evidence>
<feature type="chain" id="PRO_5044196777" description="FAD-binding domain-containing protein" evidence="7">
    <location>
        <begin position="21"/>
        <end position="447"/>
    </location>
</feature>
<keyword evidence="10" id="KW-1185">Reference proteome</keyword>
<evidence type="ECO:0000256" key="1">
    <source>
        <dbReference type="ARBA" id="ARBA00001974"/>
    </source>
</evidence>
<evidence type="ECO:0000313" key="10">
    <source>
        <dbReference type="Proteomes" id="UP001515480"/>
    </source>
</evidence>
<keyword evidence="7" id="KW-0732">Signal</keyword>
<evidence type="ECO:0000313" key="9">
    <source>
        <dbReference type="EMBL" id="KAL1515157.1"/>
    </source>
</evidence>
<name>A0AB34J782_PRYPA</name>
<dbReference type="GO" id="GO:0004502">
    <property type="term" value="F:kynurenine 3-monooxygenase activity"/>
    <property type="evidence" value="ECO:0007669"/>
    <property type="project" value="TreeGrafter"/>
</dbReference>